<protein>
    <submittedName>
        <fullName evidence="2">Uncharacterized protein</fullName>
    </submittedName>
</protein>
<proteinExistence type="predicted"/>
<evidence type="ECO:0000313" key="2">
    <source>
        <dbReference type="EMBL" id="JAD34209.1"/>
    </source>
</evidence>
<dbReference type="AlphaFoldDB" id="A0A0A8Z499"/>
<reference evidence="2" key="1">
    <citation type="submission" date="2014-09" db="EMBL/GenBank/DDBJ databases">
        <authorList>
            <person name="Magalhaes I.L.F."/>
            <person name="Oliveira U."/>
            <person name="Santos F.R."/>
            <person name="Vidigal T.H.D.A."/>
            <person name="Brescovit A.D."/>
            <person name="Santos A.J."/>
        </authorList>
    </citation>
    <scope>NUCLEOTIDE SEQUENCE</scope>
    <source>
        <tissue evidence="2">Shoot tissue taken approximately 20 cm above the soil surface</tissue>
    </source>
</reference>
<dbReference type="EMBL" id="GBRH01263686">
    <property type="protein sequence ID" value="JAD34209.1"/>
    <property type="molecule type" value="Transcribed_RNA"/>
</dbReference>
<name>A0A0A8Z499_ARUDO</name>
<feature type="compositionally biased region" description="Polar residues" evidence="1">
    <location>
        <begin position="22"/>
        <end position="40"/>
    </location>
</feature>
<sequence length="40" mass="4412">MHSIDKNRIRIAFPDPIGDLARQTSQDNPQSSMTEVPTGS</sequence>
<accession>A0A0A8Z499</accession>
<evidence type="ECO:0000256" key="1">
    <source>
        <dbReference type="SAM" id="MobiDB-lite"/>
    </source>
</evidence>
<feature type="region of interest" description="Disordered" evidence="1">
    <location>
        <begin position="1"/>
        <end position="40"/>
    </location>
</feature>
<reference evidence="2" key="2">
    <citation type="journal article" date="2015" name="Data Brief">
        <title>Shoot transcriptome of the giant reed, Arundo donax.</title>
        <authorList>
            <person name="Barrero R.A."/>
            <person name="Guerrero F.D."/>
            <person name="Moolhuijzen P."/>
            <person name="Goolsby J.A."/>
            <person name="Tidwell J."/>
            <person name="Bellgard S.E."/>
            <person name="Bellgard M.I."/>
        </authorList>
    </citation>
    <scope>NUCLEOTIDE SEQUENCE</scope>
    <source>
        <tissue evidence="2">Shoot tissue taken approximately 20 cm above the soil surface</tissue>
    </source>
</reference>
<organism evidence="2">
    <name type="scientific">Arundo donax</name>
    <name type="common">Giant reed</name>
    <name type="synonym">Donax arundinaceus</name>
    <dbReference type="NCBI Taxonomy" id="35708"/>
    <lineage>
        <taxon>Eukaryota</taxon>
        <taxon>Viridiplantae</taxon>
        <taxon>Streptophyta</taxon>
        <taxon>Embryophyta</taxon>
        <taxon>Tracheophyta</taxon>
        <taxon>Spermatophyta</taxon>
        <taxon>Magnoliopsida</taxon>
        <taxon>Liliopsida</taxon>
        <taxon>Poales</taxon>
        <taxon>Poaceae</taxon>
        <taxon>PACMAD clade</taxon>
        <taxon>Arundinoideae</taxon>
        <taxon>Arundineae</taxon>
        <taxon>Arundo</taxon>
    </lineage>
</organism>